<keyword evidence="12" id="KW-1185">Reference proteome</keyword>
<evidence type="ECO:0000256" key="3">
    <source>
        <dbReference type="ARBA" id="ARBA00004659"/>
    </source>
</evidence>
<comment type="subunit">
    <text evidence="5">Homodimer.</text>
</comment>
<comment type="subcellular location">
    <subcellularLocation>
        <location evidence="2">Cytoplasm</location>
    </subcellularLocation>
</comment>
<dbReference type="OrthoDB" id="363185at2759"/>
<comment type="caution">
    <text evidence="11">The sequence shown here is derived from an EMBL/GenBank/DDBJ whole genome shotgun (WGS) entry which is preliminary data.</text>
</comment>
<evidence type="ECO:0000256" key="9">
    <source>
        <dbReference type="ARBA" id="ARBA00022679"/>
    </source>
</evidence>
<dbReference type="AlphaFoldDB" id="A0A1Y1UCR7"/>
<dbReference type="GO" id="GO:0006166">
    <property type="term" value="P:purine ribonucleoside salvage"/>
    <property type="evidence" value="ECO:0007669"/>
    <property type="project" value="UniProtKB-KW"/>
</dbReference>
<dbReference type="EC" id="2.4.2.7" evidence="6"/>
<dbReference type="EMBL" id="NBSH01000011">
    <property type="protein sequence ID" value="ORX35306.1"/>
    <property type="molecule type" value="Genomic_DNA"/>
</dbReference>
<evidence type="ECO:0000256" key="2">
    <source>
        <dbReference type="ARBA" id="ARBA00004496"/>
    </source>
</evidence>
<gene>
    <name evidence="11" type="ORF">BD324DRAFT_632273</name>
</gene>
<evidence type="ECO:0000313" key="12">
    <source>
        <dbReference type="Proteomes" id="UP000193218"/>
    </source>
</evidence>
<dbReference type="STRING" id="4999.A0A1Y1UCR7"/>
<keyword evidence="8" id="KW-0328">Glycosyltransferase</keyword>
<dbReference type="GO" id="GO:0005737">
    <property type="term" value="C:cytoplasm"/>
    <property type="evidence" value="ECO:0007669"/>
    <property type="project" value="UniProtKB-SubCell"/>
</dbReference>
<protein>
    <recommendedName>
        <fullName evidence="6">adenine phosphoribosyltransferase</fullName>
        <ecNumber evidence="6">2.4.2.7</ecNumber>
    </recommendedName>
</protein>
<evidence type="ECO:0000256" key="8">
    <source>
        <dbReference type="ARBA" id="ARBA00022676"/>
    </source>
</evidence>
<dbReference type="InterPro" id="IPR050120">
    <property type="entry name" value="Adenine_PRTase"/>
</dbReference>
<keyword evidence="7" id="KW-0963">Cytoplasm</keyword>
<dbReference type="PANTHER" id="PTHR11776:SF7">
    <property type="entry name" value="PHOSPHORIBOSYLTRANSFERASE DOMAIN-CONTAINING PROTEIN"/>
    <property type="match status" value="1"/>
</dbReference>
<keyword evidence="9" id="KW-0808">Transferase</keyword>
<dbReference type="SUPFAM" id="SSF53271">
    <property type="entry name" value="PRTase-like"/>
    <property type="match status" value="1"/>
</dbReference>
<proteinExistence type="inferred from homology"/>
<evidence type="ECO:0000256" key="4">
    <source>
        <dbReference type="ARBA" id="ARBA00008391"/>
    </source>
</evidence>
<dbReference type="InterPro" id="IPR000836">
    <property type="entry name" value="PRTase_dom"/>
</dbReference>
<organism evidence="11 12">
    <name type="scientific">Kockovaella imperatae</name>
    <dbReference type="NCBI Taxonomy" id="4999"/>
    <lineage>
        <taxon>Eukaryota</taxon>
        <taxon>Fungi</taxon>
        <taxon>Dikarya</taxon>
        <taxon>Basidiomycota</taxon>
        <taxon>Agaricomycotina</taxon>
        <taxon>Tremellomycetes</taxon>
        <taxon>Tremellales</taxon>
        <taxon>Cuniculitremaceae</taxon>
        <taxon>Kockovaella</taxon>
    </lineage>
</organism>
<dbReference type="RefSeq" id="XP_021869496.1">
    <property type="nucleotide sequence ID" value="XM_022016504.1"/>
</dbReference>
<dbReference type="GeneID" id="33558313"/>
<comment type="catalytic activity">
    <reaction evidence="1">
        <text>AMP + diphosphate = 5-phospho-alpha-D-ribose 1-diphosphate + adenine</text>
        <dbReference type="Rhea" id="RHEA:16609"/>
        <dbReference type="ChEBI" id="CHEBI:16708"/>
        <dbReference type="ChEBI" id="CHEBI:33019"/>
        <dbReference type="ChEBI" id="CHEBI:58017"/>
        <dbReference type="ChEBI" id="CHEBI:456215"/>
        <dbReference type="EC" id="2.4.2.7"/>
    </reaction>
</comment>
<evidence type="ECO:0000313" key="11">
    <source>
        <dbReference type="EMBL" id="ORX35306.1"/>
    </source>
</evidence>
<evidence type="ECO:0000256" key="1">
    <source>
        <dbReference type="ARBA" id="ARBA00000868"/>
    </source>
</evidence>
<dbReference type="InParanoid" id="A0A1Y1UCR7"/>
<keyword evidence="10" id="KW-0660">Purine salvage</keyword>
<comment type="similarity">
    <text evidence="4">Belongs to the purine/pyrimidine phosphoribosyltransferase family.</text>
</comment>
<sequence length="203" mass="22141">MQSEAPKPTQEQLIEARPYLASIDRTIRDGFPRYELSSFFAIPGALKAFSNDIISYFTGDIGTLDGWVGLDALGFIVAGSLAGITGKSMIPARKGGKLALPPDEILRTGPVNDYLDAYAERAGATKSVKTLEFRRDLIKPGARLIVVDEWIDIGGQMTSVVDLLESHGVVIVGIATLHIDLEQERTPKLWRERKVFAADSSPL</sequence>
<name>A0A1Y1UCR7_9TREE</name>
<dbReference type="GO" id="GO:0003999">
    <property type="term" value="F:adenine phosphoribosyltransferase activity"/>
    <property type="evidence" value="ECO:0007669"/>
    <property type="project" value="UniProtKB-EC"/>
</dbReference>
<accession>A0A1Y1UCR7</accession>
<reference evidence="11 12" key="1">
    <citation type="submission" date="2017-03" db="EMBL/GenBank/DDBJ databases">
        <title>Widespread Adenine N6-methylation of Active Genes in Fungi.</title>
        <authorList>
            <consortium name="DOE Joint Genome Institute"/>
            <person name="Mondo S.J."/>
            <person name="Dannebaum R.O."/>
            <person name="Kuo R.C."/>
            <person name="Louie K.B."/>
            <person name="Bewick A.J."/>
            <person name="Labutti K."/>
            <person name="Haridas S."/>
            <person name="Kuo A."/>
            <person name="Salamov A."/>
            <person name="Ahrendt S.R."/>
            <person name="Lau R."/>
            <person name="Bowen B.P."/>
            <person name="Lipzen A."/>
            <person name="Sullivan W."/>
            <person name="Andreopoulos W.B."/>
            <person name="Clum A."/>
            <person name="Lindquist E."/>
            <person name="Daum C."/>
            <person name="Northen T.R."/>
            <person name="Ramamoorthy G."/>
            <person name="Schmitz R.J."/>
            <person name="Gryganskyi A."/>
            <person name="Culley D."/>
            <person name="Magnuson J."/>
            <person name="James T.Y."/>
            <person name="O'Malley M.A."/>
            <person name="Stajich J.E."/>
            <person name="Spatafora J.W."/>
            <person name="Visel A."/>
            <person name="Grigoriev I.V."/>
        </authorList>
    </citation>
    <scope>NUCLEOTIDE SEQUENCE [LARGE SCALE GENOMIC DNA]</scope>
    <source>
        <strain evidence="11 12">NRRL Y-17943</strain>
    </source>
</reference>
<comment type="pathway">
    <text evidence="3">Purine metabolism; AMP biosynthesis via salvage pathway; AMP from adenine: step 1/1.</text>
</comment>
<evidence type="ECO:0000256" key="6">
    <source>
        <dbReference type="ARBA" id="ARBA00011893"/>
    </source>
</evidence>
<dbReference type="InterPro" id="IPR029057">
    <property type="entry name" value="PRTase-like"/>
</dbReference>
<evidence type="ECO:0000256" key="10">
    <source>
        <dbReference type="ARBA" id="ARBA00022726"/>
    </source>
</evidence>
<dbReference type="CDD" id="cd06223">
    <property type="entry name" value="PRTases_typeI"/>
    <property type="match status" value="1"/>
</dbReference>
<dbReference type="Proteomes" id="UP000193218">
    <property type="component" value="Unassembled WGS sequence"/>
</dbReference>
<evidence type="ECO:0000256" key="5">
    <source>
        <dbReference type="ARBA" id="ARBA00011738"/>
    </source>
</evidence>
<dbReference type="Gene3D" id="3.40.50.2020">
    <property type="match status" value="1"/>
</dbReference>
<evidence type="ECO:0000256" key="7">
    <source>
        <dbReference type="ARBA" id="ARBA00022490"/>
    </source>
</evidence>
<dbReference type="PANTHER" id="PTHR11776">
    <property type="entry name" value="ADENINE PHOSPHORIBOSYLTRANSFERASE"/>
    <property type="match status" value="1"/>
</dbReference>